<gene>
    <name evidence="2" type="ORF">CAMP_LOCUS6822</name>
</gene>
<accession>A0A9P1IFN3</accession>
<organism evidence="2 3">
    <name type="scientific">Caenorhabditis angaria</name>
    <dbReference type="NCBI Taxonomy" id="860376"/>
    <lineage>
        <taxon>Eukaryota</taxon>
        <taxon>Metazoa</taxon>
        <taxon>Ecdysozoa</taxon>
        <taxon>Nematoda</taxon>
        <taxon>Chromadorea</taxon>
        <taxon>Rhabditida</taxon>
        <taxon>Rhabditina</taxon>
        <taxon>Rhabditomorpha</taxon>
        <taxon>Rhabditoidea</taxon>
        <taxon>Rhabditidae</taxon>
        <taxon>Peloderinae</taxon>
        <taxon>Caenorhabditis</taxon>
    </lineage>
</organism>
<feature type="region of interest" description="Disordered" evidence="1">
    <location>
        <begin position="82"/>
        <end position="101"/>
    </location>
</feature>
<evidence type="ECO:0000313" key="3">
    <source>
        <dbReference type="Proteomes" id="UP001152747"/>
    </source>
</evidence>
<dbReference type="PROSITE" id="PS50096">
    <property type="entry name" value="IQ"/>
    <property type="match status" value="1"/>
</dbReference>
<reference evidence="2" key="1">
    <citation type="submission" date="2022-11" db="EMBL/GenBank/DDBJ databases">
        <authorList>
            <person name="Kikuchi T."/>
        </authorList>
    </citation>
    <scope>NUCLEOTIDE SEQUENCE</scope>
    <source>
        <strain evidence="2">PS1010</strain>
    </source>
</reference>
<dbReference type="Proteomes" id="UP001152747">
    <property type="component" value="Unassembled WGS sequence"/>
</dbReference>
<dbReference type="OrthoDB" id="5833104at2759"/>
<name>A0A9P1IFN3_9PELO</name>
<dbReference type="EMBL" id="CANHGI010000003">
    <property type="protein sequence ID" value="CAI5444185.1"/>
    <property type="molecule type" value="Genomic_DNA"/>
</dbReference>
<evidence type="ECO:0000256" key="1">
    <source>
        <dbReference type="SAM" id="MobiDB-lite"/>
    </source>
</evidence>
<feature type="compositionally biased region" description="Basic and acidic residues" evidence="1">
    <location>
        <begin position="85"/>
        <end position="101"/>
    </location>
</feature>
<protein>
    <submittedName>
        <fullName evidence="2">Uncharacterized protein</fullName>
    </submittedName>
</protein>
<comment type="caution">
    <text evidence="2">The sequence shown here is derived from an EMBL/GenBank/DDBJ whole genome shotgun (WGS) entry which is preliminary data.</text>
</comment>
<keyword evidence="3" id="KW-1185">Reference proteome</keyword>
<proteinExistence type="predicted"/>
<evidence type="ECO:0000313" key="2">
    <source>
        <dbReference type="EMBL" id="CAI5444185.1"/>
    </source>
</evidence>
<dbReference type="AlphaFoldDB" id="A0A9P1IFN3"/>
<sequence>MSLQEEEAARKIQNFWRDSMRKRERKLEKRIYDSEWSAIIENSTRRNDELLEKLRNLRIAKSYDIQKFETLLRLPPREVNGFMESESKKSENERITDEDRERIMRNEEKKDRAARTLQKFFRKIHLTSAQSQYLTRIQRIRPKRRMEVLEMLNKRLNERRIQKKITGTEVQKALENHKEKQRGVGSLKFAQVQLDLRRSLAQTRPNSPTARGIPRLTRIRATKLHNSKMHQIDLDIMKFVLDGNF</sequence>